<dbReference type="Proteomes" id="UP000177614">
    <property type="component" value="Unassembled WGS sequence"/>
</dbReference>
<dbReference type="PANTHER" id="PTHR30289:SF1">
    <property type="entry name" value="PEBP (PHOSPHATIDYLETHANOLAMINE-BINDING PROTEIN) FAMILY PROTEIN"/>
    <property type="match status" value="1"/>
</dbReference>
<sequence length="152" mass="16936">MKITSSAFIHEQSIPQKYSRTGENINPPLSIRDVPETAKSLVLIMHDPDVPKDLRPDGNFDHWIVFNIPPQTTEIAEGQNPSGTLGANTRGDLAYGGPNPPYGVHRYFFKLYALDSMLDVPAGANRVQVELAMKDHIFAQAELMGKYEKENN</sequence>
<dbReference type="EMBL" id="MEWR01000008">
    <property type="protein sequence ID" value="OGC82401.1"/>
    <property type="molecule type" value="Genomic_DNA"/>
</dbReference>
<evidence type="ECO:0000313" key="1">
    <source>
        <dbReference type="EMBL" id="OGC82401.1"/>
    </source>
</evidence>
<dbReference type="STRING" id="1817814.A2V81_02370"/>
<dbReference type="Pfam" id="PF01161">
    <property type="entry name" value="PBP"/>
    <property type="match status" value="1"/>
</dbReference>
<evidence type="ECO:0000313" key="2">
    <source>
        <dbReference type="Proteomes" id="UP000177614"/>
    </source>
</evidence>
<proteinExistence type="predicted"/>
<dbReference type="SUPFAM" id="SSF49777">
    <property type="entry name" value="PEBP-like"/>
    <property type="match status" value="1"/>
</dbReference>
<dbReference type="PANTHER" id="PTHR30289">
    <property type="entry name" value="UNCHARACTERIZED PROTEIN YBCL-RELATED"/>
    <property type="match status" value="1"/>
</dbReference>
<dbReference type="AlphaFoldDB" id="A0A1F4XL20"/>
<protein>
    <submittedName>
        <fullName evidence="1">Kinase inhibitor</fullName>
    </submittedName>
</protein>
<dbReference type="Gene3D" id="3.90.280.10">
    <property type="entry name" value="PEBP-like"/>
    <property type="match status" value="1"/>
</dbReference>
<gene>
    <name evidence="1" type="ORF">A2V81_02370</name>
</gene>
<reference evidence="1 2" key="1">
    <citation type="journal article" date="2016" name="Nat. Commun.">
        <title>Thousands of microbial genomes shed light on interconnected biogeochemical processes in an aquifer system.</title>
        <authorList>
            <person name="Anantharaman K."/>
            <person name="Brown C.T."/>
            <person name="Hug L.A."/>
            <person name="Sharon I."/>
            <person name="Castelle C.J."/>
            <person name="Probst A.J."/>
            <person name="Thomas B.C."/>
            <person name="Singh A."/>
            <person name="Wilkins M.J."/>
            <person name="Karaoz U."/>
            <person name="Brodie E.L."/>
            <person name="Williams K.H."/>
            <person name="Hubbard S.S."/>
            <person name="Banfield J.F."/>
        </authorList>
    </citation>
    <scope>NUCLEOTIDE SEQUENCE [LARGE SCALE GENOMIC DNA]</scope>
</reference>
<dbReference type="InterPro" id="IPR005247">
    <property type="entry name" value="YbhB_YbcL/LppC-like"/>
</dbReference>
<accession>A0A1F4XL20</accession>
<dbReference type="NCBIfam" id="TIGR00481">
    <property type="entry name" value="YbhB/YbcL family Raf kinase inhibitor-like protein"/>
    <property type="match status" value="1"/>
</dbReference>
<comment type="caution">
    <text evidence="1">The sequence shown here is derived from an EMBL/GenBank/DDBJ whole genome shotgun (WGS) entry which is preliminary data.</text>
</comment>
<dbReference type="InterPro" id="IPR008914">
    <property type="entry name" value="PEBP"/>
</dbReference>
<dbReference type="CDD" id="cd00865">
    <property type="entry name" value="PEBP_bact_arch"/>
    <property type="match status" value="1"/>
</dbReference>
<name>A0A1F4XL20_9BACT</name>
<organism evidence="1 2">
    <name type="scientific">Candidatus Abawacabacteria bacterium RBG_16_42_10</name>
    <dbReference type="NCBI Taxonomy" id="1817814"/>
    <lineage>
        <taxon>Bacteria</taxon>
        <taxon>Candidatus Abawacaibacteriota</taxon>
    </lineage>
</organism>
<dbReference type="InterPro" id="IPR036610">
    <property type="entry name" value="PEBP-like_sf"/>
</dbReference>